<dbReference type="InterPro" id="IPR013320">
    <property type="entry name" value="ConA-like_dom_sf"/>
</dbReference>
<accession>A0A229UQ88</accession>
<sequence>MRKQISLALCLALLFNVFFMFEPDAPAVSAAEADVSSSVIDDTYAPATIFEKDFSTTPLGLQGSDLGFDYSAYTSGTGSAVVEQDPYTGTPALHIKASNIVTDGSLRNEFQLSKTFGEPYTGTISTEITFMQTGTKKDDRIIQFFPSQGTTFMVGAGVTASKGLAYLLSTAPAGDLGGTYNLGEWHTIRLDFNTVTQRYSLFWDGTLINSQARTQMNKSLPIYNLKRMVIAPPGTSGDLWIRGVKVTRTPFQPEPPAPKLVTSGSRNSRVMWTAQHYSYASKYRIRIKLKGESQWRNIANATTYWKDYTGTSNTPNSDINAFYDIARMANTPLVNGQTYTLGLSTVTRDEYGLYTPDNKPGDFESKITEFDGIPYATTPVQTPDTSVVGGLTANANYYGYLWSFQSGTNVGDKVFNLSVANEVPFQFTQIPEKYAKLDRIATTYKDVMRYPNGYDGTKQDQIIGFTVKDKATVYVAIDKNATIPAWMSDWTNTGDNIKLNTVTSGYTFDIYKKDFAAGSKVLLGYNDYANFDLGKNAGYFAMVERVSTGLTLDPVQQWVNTSSYKMTGSVSESVYLSVYQNGNSLTLPSGGLVSGGKFELNLNLTSGTNQVEVYAQRMNSKFYDTVTATVNLDSVVPEIHVPAPPAAVREAVYTVQGTLSKAAKLTVKLNGANVVDSVYKSVYEPFSYPLTLQEGNNLIEISSMDLAGNFSKMSYSMEYVFWAGQGAVYDFNGNRVNALAPSKNVFAEKKVVNTTATKKQLTLWFVLYDANHTMIDFSSAVAELKPGETRTLGAGFILPAEVSGYKVKVFIWDSLDRLEGQTPLAEELSVQ</sequence>
<comment type="caution">
    <text evidence="2">The sequence shown here is derived from an EMBL/GenBank/DDBJ whole genome shotgun (WGS) entry which is preliminary data.</text>
</comment>
<feature type="signal peptide" evidence="1">
    <location>
        <begin position="1"/>
        <end position="20"/>
    </location>
</feature>
<name>A0A229UQ88_9BACL</name>
<protein>
    <submittedName>
        <fullName evidence="2">Uncharacterized protein</fullName>
    </submittedName>
</protein>
<dbReference type="Proteomes" id="UP000215509">
    <property type="component" value="Unassembled WGS sequence"/>
</dbReference>
<organism evidence="2 3">
    <name type="scientific">Paenibacillus rigui</name>
    <dbReference type="NCBI Taxonomy" id="554312"/>
    <lineage>
        <taxon>Bacteria</taxon>
        <taxon>Bacillati</taxon>
        <taxon>Bacillota</taxon>
        <taxon>Bacilli</taxon>
        <taxon>Bacillales</taxon>
        <taxon>Paenibacillaceae</taxon>
        <taxon>Paenibacillus</taxon>
    </lineage>
</organism>
<dbReference type="OrthoDB" id="2742993at2"/>
<keyword evidence="1" id="KW-0732">Signal</keyword>
<dbReference type="AlphaFoldDB" id="A0A229UQ88"/>
<evidence type="ECO:0000313" key="3">
    <source>
        <dbReference type="Proteomes" id="UP000215509"/>
    </source>
</evidence>
<dbReference type="SUPFAM" id="SSF49899">
    <property type="entry name" value="Concanavalin A-like lectins/glucanases"/>
    <property type="match status" value="1"/>
</dbReference>
<feature type="chain" id="PRO_5038707465" evidence="1">
    <location>
        <begin position="21"/>
        <end position="831"/>
    </location>
</feature>
<dbReference type="Gene3D" id="2.60.40.10">
    <property type="entry name" value="Immunoglobulins"/>
    <property type="match status" value="1"/>
</dbReference>
<dbReference type="Pfam" id="PF09136">
    <property type="entry name" value="Glucodextran_B"/>
    <property type="match status" value="1"/>
</dbReference>
<gene>
    <name evidence="2" type="ORF">CF651_15660</name>
</gene>
<evidence type="ECO:0000256" key="1">
    <source>
        <dbReference type="SAM" id="SignalP"/>
    </source>
</evidence>
<reference evidence="2 3" key="1">
    <citation type="submission" date="2017-07" db="EMBL/GenBank/DDBJ databases">
        <title>Genome sequencing and assembly of Paenibacillus rigui.</title>
        <authorList>
            <person name="Mayilraj S."/>
        </authorList>
    </citation>
    <scope>NUCLEOTIDE SEQUENCE [LARGE SCALE GENOMIC DNA]</scope>
    <source>
        <strain evidence="2 3">JCM 16352</strain>
    </source>
</reference>
<dbReference type="InterPro" id="IPR013783">
    <property type="entry name" value="Ig-like_fold"/>
</dbReference>
<dbReference type="EMBL" id="NMQW01000022">
    <property type="protein sequence ID" value="OXM85441.1"/>
    <property type="molecule type" value="Genomic_DNA"/>
</dbReference>
<proteinExistence type="predicted"/>
<keyword evidence="3" id="KW-1185">Reference proteome</keyword>
<evidence type="ECO:0000313" key="2">
    <source>
        <dbReference type="EMBL" id="OXM85441.1"/>
    </source>
</evidence>
<dbReference type="RefSeq" id="WP_094015802.1">
    <property type="nucleotide sequence ID" value="NZ_NMQW01000022.1"/>
</dbReference>